<evidence type="ECO:0000259" key="4">
    <source>
        <dbReference type="Pfam" id="PF01191"/>
    </source>
</evidence>
<dbReference type="GO" id="GO:0003899">
    <property type="term" value="F:DNA-directed RNA polymerase activity"/>
    <property type="evidence" value="ECO:0007669"/>
    <property type="project" value="UniProtKB-UniRule"/>
</dbReference>
<feature type="domain" description="RNA polymerase subunit H/Rpb5 C-terminal" evidence="4">
    <location>
        <begin position="25"/>
        <end position="96"/>
    </location>
</feature>
<comment type="similarity">
    <text evidence="3">Belongs to the archaeal Rpo5/eukaryotic RPB5 RNA polymerase subunit family.</text>
</comment>
<proteinExistence type="inferred from homology"/>
<evidence type="ECO:0000256" key="1">
    <source>
        <dbReference type="ARBA" id="ARBA00022478"/>
    </source>
</evidence>
<name>A0A7G9YL08_9EURY</name>
<comment type="function">
    <text evidence="3">DNA-dependent RNA polymerase (RNAP) catalyzes the transcription of DNA into RNA using the four ribonucleoside triphosphates as substrates.</text>
</comment>
<dbReference type="GO" id="GO:0006366">
    <property type="term" value="P:transcription by RNA polymerase II"/>
    <property type="evidence" value="ECO:0007669"/>
    <property type="project" value="TreeGrafter"/>
</dbReference>
<dbReference type="InterPro" id="IPR035913">
    <property type="entry name" value="RPB5-like_sf"/>
</dbReference>
<sequence>MAEGSNPFEPVATPSQFCGGIFIGFNIFEHIIVPGHRVLDDDEVETILSKYAIEREKLSKIRMTDPAINEIGANPGDIIEITRTSETAGESVFYRLAIE</sequence>
<comment type="catalytic activity">
    <reaction evidence="3">
        <text>RNA(n) + a ribonucleoside 5'-triphosphate = RNA(n+1) + diphosphate</text>
        <dbReference type="Rhea" id="RHEA:21248"/>
        <dbReference type="Rhea" id="RHEA-COMP:14527"/>
        <dbReference type="Rhea" id="RHEA-COMP:17342"/>
        <dbReference type="ChEBI" id="CHEBI:33019"/>
        <dbReference type="ChEBI" id="CHEBI:61557"/>
        <dbReference type="ChEBI" id="CHEBI:140395"/>
        <dbReference type="EC" id="2.7.7.6"/>
    </reaction>
</comment>
<gene>
    <name evidence="3" type="primary">rpo5</name>
    <name evidence="3" type="synonym">rpoH</name>
    <name evidence="5" type="ORF">AMAKCJMG_00026</name>
</gene>
<keyword evidence="3" id="KW-0963">Cytoplasm</keyword>
<protein>
    <recommendedName>
        <fullName evidence="3">DNA-directed RNA polymerase subunit Rpo5</fullName>
        <ecNumber evidence="3">2.7.7.6</ecNumber>
    </recommendedName>
    <alternativeName>
        <fullName evidence="3">DNA-directed RNA polymerase subunit H</fullName>
    </alternativeName>
</protein>
<dbReference type="EC" id="2.7.7.6" evidence="3"/>
<keyword evidence="2 3" id="KW-0804">Transcription</keyword>
<dbReference type="GO" id="GO:0006362">
    <property type="term" value="P:transcription elongation by RNA polymerase I"/>
    <property type="evidence" value="ECO:0007669"/>
    <property type="project" value="TreeGrafter"/>
</dbReference>
<comment type="subcellular location">
    <subcellularLocation>
        <location evidence="3">Cytoplasm</location>
    </subcellularLocation>
</comment>
<accession>A0A7G9YL08</accession>
<dbReference type="GO" id="GO:0003677">
    <property type="term" value="F:DNA binding"/>
    <property type="evidence" value="ECO:0007669"/>
    <property type="project" value="InterPro"/>
</dbReference>
<keyword evidence="3" id="KW-0548">Nucleotidyltransferase</keyword>
<dbReference type="AlphaFoldDB" id="A0A7G9YL08"/>
<dbReference type="SUPFAM" id="SSF55287">
    <property type="entry name" value="RPB5-like RNA polymerase subunit"/>
    <property type="match status" value="1"/>
</dbReference>
<dbReference type="EMBL" id="MT631358">
    <property type="protein sequence ID" value="QNO48692.1"/>
    <property type="molecule type" value="Genomic_DNA"/>
</dbReference>
<dbReference type="Gene3D" id="3.90.940.20">
    <property type="entry name" value="RPB5-like RNA polymerase subunit"/>
    <property type="match status" value="1"/>
</dbReference>
<dbReference type="HAMAP" id="MF_00025">
    <property type="entry name" value="RNApol_Rpo5_RPB5"/>
    <property type="match status" value="1"/>
</dbReference>
<dbReference type="PANTHER" id="PTHR10535:SF0">
    <property type="entry name" value="DNA-DIRECTED RNA POLYMERASES I, II, AND III SUBUNIT RPABC1"/>
    <property type="match status" value="1"/>
</dbReference>
<dbReference type="InterPro" id="IPR014381">
    <property type="entry name" value="Arch_Rpo5/euc_Rpb5"/>
</dbReference>
<dbReference type="GO" id="GO:0005737">
    <property type="term" value="C:cytoplasm"/>
    <property type="evidence" value="ECO:0007669"/>
    <property type="project" value="UniProtKB-SubCell"/>
</dbReference>
<keyword evidence="1 3" id="KW-0240">DNA-directed RNA polymerase</keyword>
<comment type="subunit">
    <text evidence="3">Part of the RNA polymerase complex.</text>
</comment>
<organism evidence="5">
    <name type="scientific">Candidatus Methanogaster sp. ANME-2c ERB4</name>
    <dbReference type="NCBI Taxonomy" id="2759911"/>
    <lineage>
        <taxon>Archaea</taxon>
        <taxon>Methanobacteriati</taxon>
        <taxon>Methanobacteriota</taxon>
        <taxon>Stenosarchaea group</taxon>
        <taxon>Methanomicrobia</taxon>
        <taxon>Methanosarcinales</taxon>
        <taxon>ANME-2 cluster</taxon>
        <taxon>Candidatus Methanogasteraceae</taxon>
        <taxon>Candidatus Methanogaster</taxon>
    </lineage>
</organism>
<keyword evidence="3" id="KW-0808">Transferase</keyword>
<evidence type="ECO:0000256" key="3">
    <source>
        <dbReference type="HAMAP-Rule" id="MF_00025"/>
    </source>
</evidence>
<evidence type="ECO:0000256" key="2">
    <source>
        <dbReference type="ARBA" id="ARBA00023163"/>
    </source>
</evidence>
<dbReference type="PANTHER" id="PTHR10535">
    <property type="entry name" value="DNA-DIRECTED RNA POLYMERASES I, II, AND III SUBUNIT RPABC1"/>
    <property type="match status" value="1"/>
</dbReference>
<reference evidence="5" key="1">
    <citation type="submission" date="2020-06" db="EMBL/GenBank/DDBJ databases">
        <title>Unique genomic features of the anaerobic methanotrophic archaea.</title>
        <authorList>
            <person name="Chadwick G.L."/>
            <person name="Skennerton C.T."/>
            <person name="Laso-Perez R."/>
            <person name="Leu A.O."/>
            <person name="Speth D.R."/>
            <person name="Yu H."/>
            <person name="Morgan-Lang C."/>
            <person name="Hatzenpichler R."/>
            <person name="Goudeau D."/>
            <person name="Malmstrom R."/>
            <person name="Brazelton W.J."/>
            <person name="Woyke T."/>
            <person name="Hallam S.J."/>
            <person name="Tyson G.W."/>
            <person name="Wegener G."/>
            <person name="Boetius A."/>
            <person name="Orphan V."/>
        </authorList>
    </citation>
    <scope>NUCLEOTIDE SEQUENCE</scope>
</reference>
<dbReference type="GO" id="GO:0000428">
    <property type="term" value="C:DNA-directed RNA polymerase complex"/>
    <property type="evidence" value="ECO:0007669"/>
    <property type="project" value="UniProtKB-KW"/>
</dbReference>
<dbReference type="GO" id="GO:0042797">
    <property type="term" value="P:tRNA transcription by RNA polymerase III"/>
    <property type="evidence" value="ECO:0007669"/>
    <property type="project" value="TreeGrafter"/>
</dbReference>
<dbReference type="Pfam" id="PF01191">
    <property type="entry name" value="RNA_pol_Rpb5_C"/>
    <property type="match status" value="1"/>
</dbReference>
<evidence type="ECO:0000313" key="5">
    <source>
        <dbReference type="EMBL" id="QNO48692.1"/>
    </source>
</evidence>
<dbReference type="InterPro" id="IPR000783">
    <property type="entry name" value="RNA_pol_subH/Rpb5_C"/>
</dbReference>
<dbReference type="NCBIfam" id="NF007129">
    <property type="entry name" value="PRK09570.1"/>
    <property type="match status" value="1"/>
</dbReference>